<dbReference type="OrthoDB" id="361870at2759"/>
<name>A0A0T6BHE9_9SCAR</name>
<dbReference type="PANTHER" id="PTHR13528">
    <property type="entry name" value="39S RIBOSOMAL PROTEIN L28, MITOCHONDRIAL"/>
    <property type="match status" value="1"/>
</dbReference>
<keyword evidence="2" id="KW-1185">Reference proteome</keyword>
<dbReference type="AlphaFoldDB" id="A0A0T6BHE9"/>
<dbReference type="Proteomes" id="UP000051574">
    <property type="component" value="Unassembled WGS sequence"/>
</dbReference>
<evidence type="ECO:0000313" key="2">
    <source>
        <dbReference type="Proteomes" id="UP000051574"/>
    </source>
</evidence>
<protein>
    <recommendedName>
        <fullName evidence="3">39S ribosomal protein L28, mitochondrial</fullName>
    </recommendedName>
</protein>
<dbReference type="PANTHER" id="PTHR13528:SF2">
    <property type="entry name" value="LARGE RIBOSOMAL SUBUNIT PROTEIN BL28M"/>
    <property type="match status" value="1"/>
</dbReference>
<dbReference type="GO" id="GO:0005762">
    <property type="term" value="C:mitochondrial large ribosomal subunit"/>
    <property type="evidence" value="ECO:0007669"/>
    <property type="project" value="TreeGrafter"/>
</dbReference>
<organism evidence="1 2">
    <name type="scientific">Oryctes borbonicus</name>
    <dbReference type="NCBI Taxonomy" id="1629725"/>
    <lineage>
        <taxon>Eukaryota</taxon>
        <taxon>Metazoa</taxon>
        <taxon>Ecdysozoa</taxon>
        <taxon>Arthropoda</taxon>
        <taxon>Hexapoda</taxon>
        <taxon>Insecta</taxon>
        <taxon>Pterygota</taxon>
        <taxon>Neoptera</taxon>
        <taxon>Endopterygota</taxon>
        <taxon>Coleoptera</taxon>
        <taxon>Polyphaga</taxon>
        <taxon>Scarabaeiformia</taxon>
        <taxon>Scarabaeidae</taxon>
        <taxon>Dynastinae</taxon>
        <taxon>Oryctes</taxon>
    </lineage>
</organism>
<gene>
    <name evidence="1" type="ORF">AMK59_2878</name>
</gene>
<accession>A0A0T6BHE9</accession>
<sequence>MSSALKTTAAIKQLFKFEKGFGAYLPEAYKKFYIEWQVKEPVAIHYIPEEGRYKRDEVTGEIIPIQNVPIPLKFPEEHNAHIWGGEGVVQGFKKHDKFIRRVPHFWIPVLRRSVVYSEVLDKHISVVVTNRTINMIHSNYGFDHYLLKTPACDLKSLLALGLKRLVLQEITKGCPVYTNNPIKQMEILNQYKQYLSSYTPEEIEWYGYSFDEACNKMKKILDERDKANKAPLKHLYRTKLVEKLKTAQIEAANQKIESSSSTSWIQNINPFGRKHEA</sequence>
<dbReference type="GO" id="GO:0003735">
    <property type="term" value="F:structural constituent of ribosome"/>
    <property type="evidence" value="ECO:0007669"/>
    <property type="project" value="InterPro"/>
</dbReference>
<proteinExistence type="predicted"/>
<dbReference type="InterPro" id="IPR026569">
    <property type="entry name" value="Ribosomal_bL28"/>
</dbReference>
<comment type="caution">
    <text evidence="1">The sequence shown here is derived from an EMBL/GenBank/DDBJ whole genome shotgun (WGS) entry which is preliminary data.</text>
</comment>
<dbReference type="EMBL" id="LJIG01000164">
    <property type="protein sequence ID" value="KRT86776.1"/>
    <property type="molecule type" value="Genomic_DNA"/>
</dbReference>
<evidence type="ECO:0008006" key="3">
    <source>
        <dbReference type="Google" id="ProtNLM"/>
    </source>
</evidence>
<evidence type="ECO:0000313" key="1">
    <source>
        <dbReference type="EMBL" id="KRT86776.1"/>
    </source>
</evidence>
<reference evidence="1 2" key="1">
    <citation type="submission" date="2015-09" db="EMBL/GenBank/DDBJ databases">
        <title>Draft genome of the scarab beetle Oryctes borbonicus.</title>
        <authorList>
            <person name="Meyer J.M."/>
            <person name="Markov G.V."/>
            <person name="Baskaran P."/>
            <person name="Herrmann M."/>
            <person name="Sommer R.J."/>
            <person name="Roedelsperger C."/>
        </authorList>
    </citation>
    <scope>NUCLEOTIDE SEQUENCE [LARGE SCALE GENOMIC DNA]</scope>
    <source>
        <strain evidence="1">OB123</strain>
        <tissue evidence="1">Whole animal</tissue>
    </source>
</reference>